<feature type="transmembrane region" description="Helical" evidence="1">
    <location>
        <begin position="12"/>
        <end position="31"/>
    </location>
</feature>
<dbReference type="InterPro" id="IPR014710">
    <property type="entry name" value="RmlC-like_jellyroll"/>
</dbReference>
<dbReference type="GO" id="GO:0005829">
    <property type="term" value="C:cytosol"/>
    <property type="evidence" value="ECO:0007669"/>
    <property type="project" value="TreeGrafter"/>
</dbReference>
<dbReference type="SMART" id="SM00100">
    <property type="entry name" value="cNMP"/>
    <property type="match status" value="1"/>
</dbReference>
<dbReference type="PROSITE" id="PS50042">
    <property type="entry name" value="CNMP_BINDING_3"/>
    <property type="match status" value="1"/>
</dbReference>
<dbReference type="EMBL" id="PGVG01000005">
    <property type="protein sequence ID" value="PJG55563.1"/>
    <property type="molecule type" value="Genomic_DNA"/>
</dbReference>
<evidence type="ECO:0000259" key="2">
    <source>
        <dbReference type="PROSITE" id="PS50042"/>
    </source>
</evidence>
<evidence type="ECO:0000256" key="1">
    <source>
        <dbReference type="SAM" id="Phobius"/>
    </source>
</evidence>
<dbReference type="OrthoDB" id="8086566at2"/>
<keyword evidence="1" id="KW-1133">Transmembrane helix</keyword>
<keyword evidence="4" id="KW-1185">Reference proteome</keyword>
<name>A0A2M8RCK1_9BRAD</name>
<protein>
    <submittedName>
        <fullName evidence="3">Cyclic nucleotide-binding domain-containing protein</fullName>
    </submittedName>
</protein>
<dbReference type="SUPFAM" id="SSF51206">
    <property type="entry name" value="cAMP-binding domain-like"/>
    <property type="match status" value="1"/>
</dbReference>
<sequence length="263" mass="28724">MHCSDVLLCGSTSWVEAAGYLASLLVFATFCMKTMLQLRIAAILSNVAFIAYAFFDRLYPILILHSVLLPLNVARTVQMLRVRRIVEQASKGEFTTDPLCPFMKAATWKAGEIIFRQGDYADRIYVLAKGSVRLNEIDLVLGAGELFGEIGVFSTAHERTQTAQAISDVELLWLTEGELAQVCHANPALAFHFLKLSINRLLANTGRHLPAHTGRMQALESPAASAVRRMPNDASRPNTSPGWAAAPPDLETSIVNLSAKTVG</sequence>
<dbReference type="PANTHER" id="PTHR24567">
    <property type="entry name" value="CRP FAMILY TRANSCRIPTIONAL REGULATORY PROTEIN"/>
    <property type="match status" value="1"/>
</dbReference>
<keyword evidence="1" id="KW-0812">Transmembrane</keyword>
<dbReference type="RefSeq" id="WP_100231516.1">
    <property type="nucleotide sequence ID" value="NZ_PGVG01000005.1"/>
</dbReference>
<dbReference type="GO" id="GO:0003700">
    <property type="term" value="F:DNA-binding transcription factor activity"/>
    <property type="evidence" value="ECO:0007669"/>
    <property type="project" value="TreeGrafter"/>
</dbReference>
<dbReference type="InterPro" id="IPR018490">
    <property type="entry name" value="cNMP-bd_dom_sf"/>
</dbReference>
<dbReference type="AlphaFoldDB" id="A0A2M8RCK1"/>
<dbReference type="InterPro" id="IPR000595">
    <property type="entry name" value="cNMP-bd_dom"/>
</dbReference>
<dbReference type="InterPro" id="IPR050397">
    <property type="entry name" value="Env_Response_Regulators"/>
</dbReference>
<organism evidence="3 4">
    <name type="scientific">Bradyrhizobium forestalis</name>
    <dbReference type="NCBI Taxonomy" id="1419263"/>
    <lineage>
        <taxon>Bacteria</taxon>
        <taxon>Pseudomonadati</taxon>
        <taxon>Pseudomonadota</taxon>
        <taxon>Alphaproteobacteria</taxon>
        <taxon>Hyphomicrobiales</taxon>
        <taxon>Nitrobacteraceae</taxon>
        <taxon>Bradyrhizobium</taxon>
    </lineage>
</organism>
<feature type="transmembrane region" description="Helical" evidence="1">
    <location>
        <begin position="38"/>
        <end position="55"/>
    </location>
</feature>
<dbReference type="Proteomes" id="UP000231194">
    <property type="component" value="Unassembled WGS sequence"/>
</dbReference>
<proteinExistence type="predicted"/>
<evidence type="ECO:0000313" key="3">
    <source>
        <dbReference type="EMBL" id="PJG55563.1"/>
    </source>
</evidence>
<dbReference type="CDD" id="cd00038">
    <property type="entry name" value="CAP_ED"/>
    <property type="match status" value="1"/>
</dbReference>
<accession>A0A2M8RCK1</accession>
<feature type="domain" description="Cyclic nucleotide-binding" evidence="2">
    <location>
        <begin position="103"/>
        <end position="182"/>
    </location>
</feature>
<gene>
    <name evidence="3" type="ORF">CVM73_08325</name>
</gene>
<dbReference type="PANTHER" id="PTHR24567:SF74">
    <property type="entry name" value="HTH-TYPE TRANSCRIPTIONAL REGULATOR ARCR"/>
    <property type="match status" value="1"/>
</dbReference>
<comment type="caution">
    <text evidence="3">The sequence shown here is derived from an EMBL/GenBank/DDBJ whole genome shotgun (WGS) entry which is preliminary data.</text>
</comment>
<reference evidence="3 4" key="1">
    <citation type="submission" date="2017-11" db="EMBL/GenBank/DDBJ databases">
        <title>Bradyrhizobium forestalis sp. nov., an efficient nitrogen-fixing bacterium isolated from nodules of forest legume species in the Amazon.</title>
        <authorList>
            <person name="Costa E.M."/>
            <person name="Guimaraes A."/>
            <person name="Carvalho T.S."/>
            <person name="Rodrigues T.L."/>
            <person name="Ribeiro P.R.A."/>
            <person name="Lebbe L."/>
            <person name="Willems A."/>
            <person name="Moreira F.M.S."/>
        </authorList>
    </citation>
    <scope>NUCLEOTIDE SEQUENCE [LARGE SCALE GENOMIC DNA]</scope>
    <source>
        <strain evidence="3 4">INPA54B</strain>
    </source>
</reference>
<dbReference type="Pfam" id="PF00027">
    <property type="entry name" value="cNMP_binding"/>
    <property type="match status" value="1"/>
</dbReference>
<dbReference type="Gene3D" id="2.60.120.10">
    <property type="entry name" value="Jelly Rolls"/>
    <property type="match status" value="1"/>
</dbReference>
<evidence type="ECO:0000313" key="4">
    <source>
        <dbReference type="Proteomes" id="UP000231194"/>
    </source>
</evidence>
<keyword evidence="1" id="KW-0472">Membrane</keyword>